<sequence>MSCSRSLLCCNNTLATARFLPPAAARSRNSVSSEYLNSNVTSACNGVTGGHLTSLTCAFGNHITALNSCQFRNYSQQNKKSFNFLHVCGTANKSNGCPGDGNGLGTVAAAVAAMAVAGYCCSQLSRGDNSGDCILPTVHAKGIKRHVPEELQLSGLKLNHRERRFIKFASVEYRGQLYMTPQDFIESVTDSEPRQRLRRRQLTQEDLEKFYQRTPPLRKGTSKMFREIYDKGIMSYTEYLFLLSILTKPQTGFHIAFNMFDTDGNERVDKQEFLVLMELLNGAVHKSLVTWLHEYENSGAPHQEVLRARHVTQPVACLYEEAMKVTCQIEGEKYAGSIVKLQAAIKYGEEDLPGAKSLVDQSPDDDPDAEVNRACLLYK</sequence>
<dbReference type="Gene3D" id="1.10.238.10">
    <property type="entry name" value="EF-hand"/>
    <property type="match status" value="1"/>
</dbReference>
<keyword evidence="6" id="KW-0496">Mitochondrion</keyword>
<evidence type="ECO:0000256" key="5">
    <source>
        <dbReference type="ARBA" id="ARBA00022946"/>
    </source>
</evidence>
<feature type="domain" description="EF-hand" evidence="8">
    <location>
        <begin position="248"/>
        <end position="283"/>
    </location>
</feature>
<evidence type="ECO:0000259" key="8">
    <source>
        <dbReference type="PROSITE" id="PS50222"/>
    </source>
</evidence>
<comment type="subcellular location">
    <subcellularLocation>
        <location evidence="1">Mitochondrion inner membrane</location>
    </subcellularLocation>
    <subcellularLocation>
        <location evidence="2">Mitochondrion intermembrane space</location>
    </subcellularLocation>
</comment>
<evidence type="ECO:0000256" key="3">
    <source>
        <dbReference type="ARBA" id="ARBA00022737"/>
    </source>
</evidence>
<dbReference type="KEGG" id="hazt:108682913"/>
<keyword evidence="9" id="KW-1185">Reference proteome</keyword>
<dbReference type="SUPFAM" id="SSF47473">
    <property type="entry name" value="EF-hand"/>
    <property type="match status" value="1"/>
</dbReference>
<protein>
    <submittedName>
        <fullName evidence="10">Uncharacterized protein LOC108682913</fullName>
    </submittedName>
</protein>
<keyword evidence="3" id="KW-0677">Repeat</keyword>
<evidence type="ECO:0000256" key="2">
    <source>
        <dbReference type="ARBA" id="ARBA00004569"/>
    </source>
</evidence>
<keyword evidence="7" id="KW-0472">Membrane</keyword>
<proteinExistence type="predicted"/>
<dbReference type="AlphaFoldDB" id="A0A8B7PN83"/>
<name>A0A8B7PN83_HYAAZ</name>
<dbReference type="RefSeq" id="XP_018027658.1">
    <property type="nucleotide sequence ID" value="XM_018172169.1"/>
</dbReference>
<dbReference type="PANTHER" id="PTHR12294:SF13">
    <property type="entry name" value="MITOCHONDRIAL CALCIUM UPTAKE 3, ISOFORM D"/>
    <property type="match status" value="1"/>
</dbReference>
<dbReference type="GO" id="GO:1990246">
    <property type="term" value="C:uniplex complex"/>
    <property type="evidence" value="ECO:0007669"/>
    <property type="project" value="TreeGrafter"/>
</dbReference>
<gene>
    <name evidence="10" type="primary">LOC108682913</name>
</gene>
<dbReference type="Proteomes" id="UP000694843">
    <property type="component" value="Unplaced"/>
</dbReference>
<dbReference type="InterPro" id="IPR039800">
    <property type="entry name" value="MICU1/2/3"/>
</dbReference>
<dbReference type="InterPro" id="IPR002048">
    <property type="entry name" value="EF_hand_dom"/>
</dbReference>
<accession>A0A8B7PN83</accession>
<organism evidence="9 10">
    <name type="scientific">Hyalella azteca</name>
    <name type="common">Amphipod</name>
    <dbReference type="NCBI Taxonomy" id="294128"/>
    <lineage>
        <taxon>Eukaryota</taxon>
        <taxon>Metazoa</taxon>
        <taxon>Ecdysozoa</taxon>
        <taxon>Arthropoda</taxon>
        <taxon>Crustacea</taxon>
        <taxon>Multicrustacea</taxon>
        <taxon>Malacostraca</taxon>
        <taxon>Eumalacostraca</taxon>
        <taxon>Peracarida</taxon>
        <taxon>Amphipoda</taxon>
        <taxon>Senticaudata</taxon>
        <taxon>Talitrida</taxon>
        <taxon>Talitroidea</taxon>
        <taxon>Hyalellidae</taxon>
        <taxon>Hyalella</taxon>
    </lineage>
</organism>
<dbReference type="PROSITE" id="PS50222">
    <property type="entry name" value="EF_HAND_2"/>
    <property type="match status" value="1"/>
</dbReference>
<dbReference type="GO" id="GO:0051560">
    <property type="term" value="P:mitochondrial calcium ion homeostasis"/>
    <property type="evidence" value="ECO:0007669"/>
    <property type="project" value="TreeGrafter"/>
</dbReference>
<keyword evidence="5" id="KW-0809">Transit peptide</keyword>
<dbReference type="InterPro" id="IPR011992">
    <property type="entry name" value="EF-hand-dom_pair"/>
</dbReference>
<evidence type="ECO:0000256" key="6">
    <source>
        <dbReference type="ARBA" id="ARBA00023128"/>
    </source>
</evidence>
<evidence type="ECO:0000313" key="10">
    <source>
        <dbReference type="RefSeq" id="XP_018027658.1"/>
    </source>
</evidence>
<dbReference type="GO" id="GO:0005509">
    <property type="term" value="F:calcium ion binding"/>
    <property type="evidence" value="ECO:0007669"/>
    <property type="project" value="InterPro"/>
</dbReference>
<feature type="non-terminal residue" evidence="10">
    <location>
        <position position="379"/>
    </location>
</feature>
<reference evidence="10" key="1">
    <citation type="submission" date="2025-08" db="UniProtKB">
        <authorList>
            <consortium name="RefSeq"/>
        </authorList>
    </citation>
    <scope>IDENTIFICATION</scope>
    <source>
        <tissue evidence="10">Whole organism</tissue>
    </source>
</reference>
<evidence type="ECO:0000313" key="9">
    <source>
        <dbReference type="Proteomes" id="UP000694843"/>
    </source>
</evidence>
<evidence type="ECO:0000256" key="4">
    <source>
        <dbReference type="ARBA" id="ARBA00022792"/>
    </source>
</evidence>
<keyword evidence="4" id="KW-0999">Mitochondrion inner membrane</keyword>
<evidence type="ECO:0000256" key="1">
    <source>
        <dbReference type="ARBA" id="ARBA00004273"/>
    </source>
</evidence>
<dbReference type="GeneID" id="108682913"/>
<dbReference type="GO" id="GO:0036444">
    <property type="term" value="P:calcium import into the mitochondrion"/>
    <property type="evidence" value="ECO:0007669"/>
    <property type="project" value="TreeGrafter"/>
</dbReference>
<dbReference type="GO" id="GO:0005758">
    <property type="term" value="C:mitochondrial intermembrane space"/>
    <property type="evidence" value="ECO:0007669"/>
    <property type="project" value="UniProtKB-SubCell"/>
</dbReference>
<dbReference type="OrthoDB" id="5859791at2759"/>
<dbReference type="PANTHER" id="PTHR12294">
    <property type="entry name" value="EF HAND DOMAIN FAMILY A1,A2-RELATED"/>
    <property type="match status" value="1"/>
</dbReference>
<evidence type="ECO:0000256" key="7">
    <source>
        <dbReference type="ARBA" id="ARBA00023136"/>
    </source>
</evidence>